<dbReference type="AlphaFoldDB" id="A0A1G2R0I7"/>
<evidence type="ECO:0000313" key="3">
    <source>
        <dbReference type="Proteomes" id="UP000178092"/>
    </source>
</evidence>
<reference evidence="2 3" key="1">
    <citation type="journal article" date="2016" name="Nat. Commun.">
        <title>Thousands of microbial genomes shed light on interconnected biogeochemical processes in an aquifer system.</title>
        <authorList>
            <person name="Anantharaman K."/>
            <person name="Brown C.T."/>
            <person name="Hug L.A."/>
            <person name="Sharon I."/>
            <person name="Castelle C.J."/>
            <person name="Probst A.J."/>
            <person name="Thomas B.C."/>
            <person name="Singh A."/>
            <person name="Wilkins M.J."/>
            <person name="Karaoz U."/>
            <person name="Brodie E.L."/>
            <person name="Williams K.H."/>
            <person name="Hubbard S.S."/>
            <person name="Banfield J.F."/>
        </authorList>
    </citation>
    <scope>NUCLEOTIDE SEQUENCE [LARGE SCALE GENOMIC DNA]</scope>
</reference>
<evidence type="ECO:0008006" key="4">
    <source>
        <dbReference type="Google" id="ProtNLM"/>
    </source>
</evidence>
<keyword evidence="1" id="KW-0812">Transmembrane</keyword>
<evidence type="ECO:0000313" key="2">
    <source>
        <dbReference type="EMBL" id="OHA65889.1"/>
    </source>
</evidence>
<keyword evidence="1" id="KW-1133">Transmembrane helix</keyword>
<dbReference type="Proteomes" id="UP000178092">
    <property type="component" value="Unassembled WGS sequence"/>
</dbReference>
<accession>A0A1G2R0I7</accession>
<protein>
    <recommendedName>
        <fullName evidence="4">Band 7 domain-containing protein</fullName>
    </recommendedName>
</protein>
<comment type="caution">
    <text evidence="2">The sequence shown here is derived from an EMBL/GenBank/DDBJ whole genome shotgun (WGS) entry which is preliminary data.</text>
</comment>
<organism evidence="2 3">
    <name type="scientific">Candidatus Wildermuthbacteria bacterium RIFCSPHIGHO2_02_FULL_45_25</name>
    <dbReference type="NCBI Taxonomy" id="1802450"/>
    <lineage>
        <taxon>Bacteria</taxon>
        <taxon>Candidatus Wildermuthiibacteriota</taxon>
    </lineage>
</organism>
<proteinExistence type="predicted"/>
<sequence length="402" mass="44696">MSKFLLLALGLAVAVVVAIALSRWLLDGIAQHLGVAVAAMAGAVGLWGIGLAARVPLAKQNRFFTTIQEGTARIILKGDSFDRAVMAAQGRDFRRNVGPVSGLDRWAAYDVVDSPNPKFRGGFSFYGLYPFRDILKYNWEVVLYNEEGKKEVVREKRLFVDLKEMILWVELDGNEDVDLRKVRYLLAVRGRFVNPLKMLYEKPEWLAFLLSELATDARKFTSDKKFEVLARNKNQTGAELGLYFKEQPREPGGPKFNTLKHIEEECGFRLLEVNIIDVTASQADIDALQAPEKARLAGEATKATAQAESDAMEIRAAAEAKRIATITQALRDGGEDARLQRMLEVLERAPGGPVSMQFIPGLSQILGGNNTAVDAKTIEKIVRQVLAERQGQGRPRQGQRRK</sequence>
<feature type="transmembrane region" description="Helical" evidence="1">
    <location>
        <begin position="30"/>
        <end position="53"/>
    </location>
</feature>
<dbReference type="EMBL" id="MHTV01000040">
    <property type="protein sequence ID" value="OHA65889.1"/>
    <property type="molecule type" value="Genomic_DNA"/>
</dbReference>
<gene>
    <name evidence="2" type="ORF">A3C04_00115</name>
</gene>
<name>A0A1G2R0I7_9BACT</name>
<evidence type="ECO:0000256" key="1">
    <source>
        <dbReference type="SAM" id="Phobius"/>
    </source>
</evidence>
<keyword evidence="1" id="KW-0472">Membrane</keyword>